<evidence type="ECO:0000256" key="9">
    <source>
        <dbReference type="ARBA" id="ARBA00022989"/>
    </source>
</evidence>
<proteinExistence type="inferred from homology"/>
<evidence type="ECO:0000313" key="15">
    <source>
        <dbReference type="Proteomes" id="UP001303373"/>
    </source>
</evidence>
<evidence type="ECO:0000256" key="5">
    <source>
        <dbReference type="ARBA" id="ARBA00022660"/>
    </source>
</evidence>
<dbReference type="EMBL" id="CP138580">
    <property type="protein sequence ID" value="WPG97315.1"/>
    <property type="molecule type" value="Genomic_DNA"/>
</dbReference>
<dbReference type="Pfam" id="PF08122">
    <property type="entry name" value="NDUF_B12"/>
    <property type="match status" value="1"/>
</dbReference>
<feature type="transmembrane region" description="Helical" evidence="13">
    <location>
        <begin position="84"/>
        <end position="102"/>
    </location>
</feature>
<keyword evidence="11 13" id="KW-0472">Membrane</keyword>
<evidence type="ECO:0000256" key="12">
    <source>
        <dbReference type="SAM" id="MobiDB-lite"/>
    </source>
</evidence>
<keyword evidence="8" id="KW-0249">Electron transport</keyword>
<evidence type="ECO:0000256" key="1">
    <source>
        <dbReference type="ARBA" id="ARBA00003195"/>
    </source>
</evidence>
<protein>
    <submittedName>
        <fullName evidence="14">NADH-ubiquinone oxidoreductase B12 subunit family-domain-containing protein</fullName>
    </submittedName>
</protein>
<name>A0AAQ3R6J2_9PEZI</name>
<dbReference type="InterPro" id="IPR012576">
    <property type="entry name" value="NDUFB3"/>
</dbReference>
<evidence type="ECO:0000313" key="14">
    <source>
        <dbReference type="EMBL" id="WPG97315.1"/>
    </source>
</evidence>
<comment type="subcellular location">
    <subcellularLocation>
        <location evidence="2">Mitochondrion inner membrane</location>
        <topology evidence="2">Single-pass membrane protein</topology>
        <orientation evidence="2">Matrix side</orientation>
    </subcellularLocation>
</comment>
<sequence length="123" mass="13634">MEMRLSVRSRCCPRTSPPLRRSTNVQSRPLISKHTSKMAPRADLTGFNPQRFAAASGSPANDPWKRHEAWRSTGPFTRGKRLRGMFPGFGIATVAFAGYMVYEQFFLAPASHGHGDGHGEGHH</sequence>
<keyword evidence="5" id="KW-0679">Respiratory chain</keyword>
<dbReference type="PANTHER" id="PTHR15082">
    <property type="entry name" value="NADH-UBIQUINONE OXIDOREDUCTASE B12 SUBUNIT"/>
    <property type="match status" value="1"/>
</dbReference>
<keyword evidence="9 13" id="KW-1133">Transmembrane helix</keyword>
<keyword evidence="15" id="KW-1185">Reference proteome</keyword>
<comment type="function">
    <text evidence="1">Accessory subunit of the mitochondrial membrane respiratory chain NADH dehydrogenase (Complex I), that is believed not to be involved in catalysis. Complex I functions in the transfer of electrons from NADH to the respiratory chain. The immediate electron acceptor for the enzyme is believed to be ubiquinone.</text>
</comment>
<evidence type="ECO:0000256" key="4">
    <source>
        <dbReference type="ARBA" id="ARBA00022448"/>
    </source>
</evidence>
<organism evidence="14 15">
    <name type="scientific">Acrodontium crateriforme</name>
    <dbReference type="NCBI Taxonomy" id="150365"/>
    <lineage>
        <taxon>Eukaryota</taxon>
        <taxon>Fungi</taxon>
        <taxon>Dikarya</taxon>
        <taxon>Ascomycota</taxon>
        <taxon>Pezizomycotina</taxon>
        <taxon>Dothideomycetes</taxon>
        <taxon>Dothideomycetidae</taxon>
        <taxon>Mycosphaerellales</taxon>
        <taxon>Teratosphaeriaceae</taxon>
        <taxon>Acrodontium</taxon>
    </lineage>
</organism>
<feature type="region of interest" description="Disordered" evidence="12">
    <location>
        <begin position="1"/>
        <end position="27"/>
    </location>
</feature>
<evidence type="ECO:0000256" key="13">
    <source>
        <dbReference type="SAM" id="Phobius"/>
    </source>
</evidence>
<keyword evidence="7" id="KW-0999">Mitochondrion inner membrane</keyword>
<dbReference type="GO" id="GO:0005743">
    <property type="term" value="C:mitochondrial inner membrane"/>
    <property type="evidence" value="ECO:0007669"/>
    <property type="project" value="UniProtKB-SubCell"/>
</dbReference>
<evidence type="ECO:0000256" key="2">
    <source>
        <dbReference type="ARBA" id="ARBA00004298"/>
    </source>
</evidence>
<evidence type="ECO:0000256" key="10">
    <source>
        <dbReference type="ARBA" id="ARBA00023128"/>
    </source>
</evidence>
<comment type="similarity">
    <text evidence="3">Belongs to the complex I NDUFB3 subunit family.</text>
</comment>
<keyword evidence="6 13" id="KW-0812">Transmembrane</keyword>
<evidence type="ECO:0000256" key="7">
    <source>
        <dbReference type="ARBA" id="ARBA00022792"/>
    </source>
</evidence>
<evidence type="ECO:0000256" key="6">
    <source>
        <dbReference type="ARBA" id="ARBA00022692"/>
    </source>
</evidence>
<evidence type="ECO:0000256" key="8">
    <source>
        <dbReference type="ARBA" id="ARBA00022982"/>
    </source>
</evidence>
<accession>A0AAQ3R6J2</accession>
<dbReference type="PANTHER" id="PTHR15082:SF2">
    <property type="entry name" value="NADH DEHYDROGENASE [UBIQUINONE] 1 BETA SUBCOMPLEX SUBUNIT 3"/>
    <property type="match status" value="1"/>
</dbReference>
<dbReference type="GO" id="GO:0022900">
    <property type="term" value="P:electron transport chain"/>
    <property type="evidence" value="ECO:0007669"/>
    <property type="project" value="InterPro"/>
</dbReference>
<gene>
    <name evidence="14" type="ORF">R9X50_00008900</name>
</gene>
<dbReference type="GO" id="GO:0032981">
    <property type="term" value="P:mitochondrial respiratory chain complex I assembly"/>
    <property type="evidence" value="ECO:0007669"/>
    <property type="project" value="TreeGrafter"/>
</dbReference>
<keyword evidence="4" id="KW-0813">Transport</keyword>
<reference evidence="14 15" key="1">
    <citation type="submission" date="2023-11" db="EMBL/GenBank/DDBJ databases">
        <title>An acidophilic fungus is an integral part of prey digestion in a carnivorous sundew plant.</title>
        <authorList>
            <person name="Tsai I.J."/>
        </authorList>
    </citation>
    <scope>NUCLEOTIDE SEQUENCE [LARGE SCALE GENOMIC DNA]</scope>
    <source>
        <strain evidence="14">169a</strain>
    </source>
</reference>
<feature type="region of interest" description="Disordered" evidence="12">
    <location>
        <begin position="53"/>
        <end position="76"/>
    </location>
</feature>
<dbReference type="AlphaFoldDB" id="A0AAQ3R6J2"/>
<evidence type="ECO:0000256" key="11">
    <source>
        <dbReference type="ARBA" id="ARBA00023136"/>
    </source>
</evidence>
<evidence type="ECO:0000256" key="3">
    <source>
        <dbReference type="ARBA" id="ARBA00005667"/>
    </source>
</evidence>
<keyword evidence="10" id="KW-0496">Mitochondrion</keyword>
<dbReference type="Proteomes" id="UP001303373">
    <property type="component" value="Chromosome 1"/>
</dbReference>